<evidence type="ECO:0000256" key="1">
    <source>
        <dbReference type="SAM" id="Phobius"/>
    </source>
</evidence>
<evidence type="ECO:0008006" key="4">
    <source>
        <dbReference type="Google" id="ProtNLM"/>
    </source>
</evidence>
<dbReference type="Proteomes" id="UP000241848">
    <property type="component" value="Unassembled WGS sequence"/>
</dbReference>
<dbReference type="EMBL" id="PXYV01000052">
    <property type="protein sequence ID" value="PSR20722.1"/>
    <property type="molecule type" value="Genomic_DNA"/>
</dbReference>
<organism evidence="2 3">
    <name type="scientific">Sulfobacillus acidophilus</name>
    <dbReference type="NCBI Taxonomy" id="53633"/>
    <lineage>
        <taxon>Bacteria</taxon>
        <taxon>Bacillati</taxon>
        <taxon>Bacillota</taxon>
        <taxon>Clostridia</taxon>
        <taxon>Eubacteriales</taxon>
        <taxon>Clostridiales Family XVII. Incertae Sedis</taxon>
        <taxon>Sulfobacillus</taxon>
    </lineage>
</organism>
<dbReference type="Gene3D" id="2.130.10.10">
    <property type="entry name" value="YVTN repeat-like/Quinoprotein amine dehydrogenase"/>
    <property type="match status" value="1"/>
</dbReference>
<gene>
    <name evidence="2" type="ORF">C7B45_13620</name>
</gene>
<keyword evidence="1" id="KW-0812">Transmembrane</keyword>
<keyword evidence="1" id="KW-0472">Membrane</keyword>
<feature type="transmembrane region" description="Helical" evidence="1">
    <location>
        <begin position="45"/>
        <end position="64"/>
    </location>
</feature>
<name>A0A2T2WEQ1_9FIRM</name>
<sequence>MSYDREKQLGELLDQALGEKLGLYFQPAWHPSHALSRRRTRNWRIALGTVGVAAAIVLALPFTVQLPHGHGAVSNRTLSAIHLPKRLTRIIAQVSQGPMTVASMVPVYASYPLARPTGHNLSITGTFHINGATGTSLSLLVNNHMQMQGGMIFHNGRPVYVFTGSNPHSGTAINAPNATPVQSEDHVKAQWYPGGNVAIGTFSAAGSHVYVTHGNLWSDMIPGSNDYWIQSPASPPATTIDSIAGLPADPADAVLTEESPSGLSRGFVTTNGGITWQGWGLGSASVSTLIAINHRFWAILNGTLAWSTNGFAWNSILPLNPKNWQVETYAVDPANPEIVAVSLIPISGDGLGPVLETRNGGKTWAEVPHFPAIGAAPTTMVMNTNGDIAALINADGPVVVRYVASQQRWSVLPIPAAPISAGGLGQLAASANGNLIYGAPGGAIYQWIANTDQWLVIKPPPGLDSAGLAANPLQAVGNNQILAGYPSGWAYFYEPVSESTGTVVAKSAIQSDVTRAGLQQ</sequence>
<reference evidence="2 3" key="1">
    <citation type="journal article" date="2014" name="BMC Genomics">
        <title>Comparison of environmental and isolate Sulfobacillus genomes reveals diverse carbon, sulfur, nitrogen, and hydrogen metabolisms.</title>
        <authorList>
            <person name="Justice N.B."/>
            <person name="Norman A."/>
            <person name="Brown C.T."/>
            <person name="Singh A."/>
            <person name="Thomas B.C."/>
            <person name="Banfield J.F."/>
        </authorList>
    </citation>
    <scope>NUCLEOTIDE SEQUENCE [LARGE SCALE GENOMIC DNA]</scope>
    <source>
        <strain evidence="2">AMDSBA3</strain>
    </source>
</reference>
<dbReference type="InterPro" id="IPR015943">
    <property type="entry name" value="WD40/YVTN_repeat-like_dom_sf"/>
</dbReference>
<keyword evidence="1" id="KW-1133">Transmembrane helix</keyword>
<dbReference type="SUPFAM" id="SSF110296">
    <property type="entry name" value="Oligoxyloglucan reducing end-specific cellobiohydrolase"/>
    <property type="match status" value="1"/>
</dbReference>
<evidence type="ECO:0000313" key="2">
    <source>
        <dbReference type="EMBL" id="PSR20722.1"/>
    </source>
</evidence>
<protein>
    <recommendedName>
        <fullName evidence="4">Photosynthesis system II assembly factor Ycf48/Hcf136-like domain-containing protein</fullName>
    </recommendedName>
</protein>
<comment type="caution">
    <text evidence="2">The sequence shown here is derived from an EMBL/GenBank/DDBJ whole genome shotgun (WGS) entry which is preliminary data.</text>
</comment>
<dbReference type="AlphaFoldDB" id="A0A2T2WEQ1"/>
<evidence type="ECO:0000313" key="3">
    <source>
        <dbReference type="Proteomes" id="UP000241848"/>
    </source>
</evidence>
<accession>A0A2T2WEQ1</accession>
<proteinExistence type="predicted"/>